<evidence type="ECO:0000313" key="1">
    <source>
        <dbReference type="EMBL" id="SIO30507.1"/>
    </source>
</evidence>
<gene>
    <name evidence="1" type="ORF">SAMN05443544_3955</name>
</gene>
<name>A0A1N6IEP0_9MICO</name>
<proteinExistence type="predicted"/>
<accession>A0A1N6IEP0</accession>
<dbReference type="Proteomes" id="UP000184699">
    <property type="component" value="Unassembled WGS sequence"/>
</dbReference>
<keyword evidence="2" id="KW-1185">Reference proteome</keyword>
<dbReference type="AlphaFoldDB" id="A0A1N6IEP0"/>
<protein>
    <submittedName>
        <fullName evidence="1">Uncharacterized protein</fullName>
    </submittedName>
</protein>
<dbReference type="EMBL" id="FSRJ01000007">
    <property type="protein sequence ID" value="SIO30507.1"/>
    <property type="molecule type" value="Genomic_DNA"/>
</dbReference>
<organism evidence="1 2">
    <name type="scientific">Agromyces cerinus subsp. cerinus</name>
    <dbReference type="NCBI Taxonomy" id="232089"/>
    <lineage>
        <taxon>Bacteria</taxon>
        <taxon>Bacillati</taxon>
        <taxon>Actinomycetota</taxon>
        <taxon>Actinomycetes</taxon>
        <taxon>Micrococcales</taxon>
        <taxon>Microbacteriaceae</taxon>
        <taxon>Agromyces</taxon>
    </lineage>
</organism>
<evidence type="ECO:0000313" key="2">
    <source>
        <dbReference type="Proteomes" id="UP000184699"/>
    </source>
</evidence>
<sequence>MANSLQDTPRWRSINTLIKTLRKLIAALLDLLHLVDALAT</sequence>
<dbReference type="RefSeq" id="WP_268756606.1">
    <property type="nucleotide sequence ID" value="NZ_FSRJ01000007.1"/>
</dbReference>
<reference evidence="2" key="1">
    <citation type="submission" date="2016-11" db="EMBL/GenBank/DDBJ databases">
        <authorList>
            <person name="Varghese N."/>
            <person name="Submissions S."/>
        </authorList>
    </citation>
    <scope>NUCLEOTIDE SEQUENCE [LARGE SCALE GENOMIC DNA]</scope>
    <source>
        <strain evidence="2">DSM 8595</strain>
    </source>
</reference>